<name>A0A6A7AWV8_9PLEO</name>
<sequence>MPPNNNTPYRPRAPEFSTSFPTNNEGSRSLSSPRINITLPLTRVQPPHFDTATSHYNPTSASSPEHPQVMPTKDKQHKKSHRLLRLASPMTPLHLARGLFRGVAKSNIHSLLPSALHTIQNPHRHSCVMCRAAYRVCTTHFTEAN</sequence>
<evidence type="ECO:0000313" key="3">
    <source>
        <dbReference type="Proteomes" id="UP000799423"/>
    </source>
</evidence>
<gene>
    <name evidence="2" type="ORF">T440DRAFT_470790</name>
</gene>
<evidence type="ECO:0000313" key="2">
    <source>
        <dbReference type="EMBL" id="KAF2847740.1"/>
    </source>
</evidence>
<keyword evidence="3" id="KW-1185">Reference proteome</keyword>
<feature type="region of interest" description="Disordered" evidence="1">
    <location>
        <begin position="1"/>
        <end position="33"/>
    </location>
</feature>
<feature type="compositionally biased region" description="Polar residues" evidence="1">
    <location>
        <begin position="16"/>
        <end position="33"/>
    </location>
</feature>
<dbReference type="Proteomes" id="UP000799423">
    <property type="component" value="Unassembled WGS sequence"/>
</dbReference>
<proteinExistence type="predicted"/>
<feature type="compositionally biased region" description="Polar residues" evidence="1">
    <location>
        <begin position="51"/>
        <end position="65"/>
    </location>
</feature>
<evidence type="ECO:0000256" key="1">
    <source>
        <dbReference type="SAM" id="MobiDB-lite"/>
    </source>
</evidence>
<feature type="region of interest" description="Disordered" evidence="1">
    <location>
        <begin position="46"/>
        <end position="79"/>
    </location>
</feature>
<accession>A0A6A7AWV8</accession>
<dbReference type="AlphaFoldDB" id="A0A6A7AWV8"/>
<reference evidence="2" key="1">
    <citation type="submission" date="2020-01" db="EMBL/GenBank/DDBJ databases">
        <authorList>
            <consortium name="DOE Joint Genome Institute"/>
            <person name="Haridas S."/>
            <person name="Albert R."/>
            <person name="Binder M."/>
            <person name="Bloem J."/>
            <person name="Labutti K."/>
            <person name="Salamov A."/>
            <person name="Andreopoulos B."/>
            <person name="Baker S.E."/>
            <person name="Barry K."/>
            <person name="Bills G."/>
            <person name="Bluhm B.H."/>
            <person name="Cannon C."/>
            <person name="Castanera R."/>
            <person name="Culley D.E."/>
            <person name="Daum C."/>
            <person name="Ezra D."/>
            <person name="Gonzalez J.B."/>
            <person name="Henrissat B."/>
            <person name="Kuo A."/>
            <person name="Liang C."/>
            <person name="Lipzen A."/>
            <person name="Lutzoni F."/>
            <person name="Magnuson J."/>
            <person name="Mondo S."/>
            <person name="Nolan M."/>
            <person name="Ohm R."/>
            <person name="Pangilinan J."/>
            <person name="Park H.-J."/>
            <person name="Ramirez L."/>
            <person name="Alfaro M."/>
            <person name="Sun H."/>
            <person name="Tritt A."/>
            <person name="Yoshinaga Y."/>
            <person name="Zwiers L.-H."/>
            <person name="Turgeon B.G."/>
            <person name="Goodwin S.B."/>
            <person name="Spatafora J.W."/>
            <person name="Crous P.W."/>
            <person name="Grigoriev I.V."/>
        </authorList>
    </citation>
    <scope>NUCLEOTIDE SEQUENCE</scope>
    <source>
        <strain evidence="2">IPT5</strain>
    </source>
</reference>
<organism evidence="2 3">
    <name type="scientific">Plenodomus tracheiphilus IPT5</name>
    <dbReference type="NCBI Taxonomy" id="1408161"/>
    <lineage>
        <taxon>Eukaryota</taxon>
        <taxon>Fungi</taxon>
        <taxon>Dikarya</taxon>
        <taxon>Ascomycota</taxon>
        <taxon>Pezizomycotina</taxon>
        <taxon>Dothideomycetes</taxon>
        <taxon>Pleosporomycetidae</taxon>
        <taxon>Pleosporales</taxon>
        <taxon>Pleosporineae</taxon>
        <taxon>Leptosphaeriaceae</taxon>
        <taxon>Plenodomus</taxon>
    </lineage>
</organism>
<dbReference type="EMBL" id="MU006323">
    <property type="protein sequence ID" value="KAF2847740.1"/>
    <property type="molecule type" value="Genomic_DNA"/>
</dbReference>
<protein>
    <submittedName>
        <fullName evidence="2">Uncharacterized protein</fullName>
    </submittedName>
</protein>